<feature type="non-terminal residue" evidence="1">
    <location>
        <position position="52"/>
    </location>
</feature>
<gene>
    <name evidence="1" type="ORF">M9458_045425</name>
</gene>
<keyword evidence="2" id="KW-1185">Reference proteome</keyword>
<dbReference type="Proteomes" id="UP001529510">
    <property type="component" value="Unassembled WGS sequence"/>
</dbReference>
<evidence type="ECO:0000313" key="2">
    <source>
        <dbReference type="Proteomes" id="UP001529510"/>
    </source>
</evidence>
<sequence length="52" mass="5316">ADLGRPGLGGPVSLQSLTPTLINSAGTPVLQDQVCPVLPSSALHDVVRQRAL</sequence>
<evidence type="ECO:0000313" key="1">
    <source>
        <dbReference type="EMBL" id="KAL0161700.1"/>
    </source>
</evidence>
<feature type="non-terminal residue" evidence="1">
    <location>
        <position position="1"/>
    </location>
</feature>
<dbReference type="EMBL" id="JAMKFB020000022">
    <property type="protein sequence ID" value="KAL0161700.1"/>
    <property type="molecule type" value="Genomic_DNA"/>
</dbReference>
<dbReference type="AlphaFoldDB" id="A0ABD0NJZ4"/>
<proteinExistence type="predicted"/>
<reference evidence="1 2" key="1">
    <citation type="submission" date="2024-05" db="EMBL/GenBank/DDBJ databases">
        <title>Genome sequencing and assembly of Indian major carp, Cirrhinus mrigala (Hamilton, 1822).</title>
        <authorList>
            <person name="Mohindra V."/>
            <person name="Chowdhury L.M."/>
            <person name="Lal K."/>
            <person name="Jena J.K."/>
        </authorList>
    </citation>
    <scope>NUCLEOTIDE SEQUENCE [LARGE SCALE GENOMIC DNA]</scope>
    <source>
        <strain evidence="1">CM1030</strain>
        <tissue evidence="1">Blood</tissue>
    </source>
</reference>
<name>A0ABD0NJZ4_CIRMR</name>
<protein>
    <submittedName>
        <fullName evidence="1">Uncharacterized protein</fullName>
    </submittedName>
</protein>
<accession>A0ABD0NJZ4</accession>
<organism evidence="1 2">
    <name type="scientific">Cirrhinus mrigala</name>
    <name type="common">Mrigala</name>
    <dbReference type="NCBI Taxonomy" id="683832"/>
    <lineage>
        <taxon>Eukaryota</taxon>
        <taxon>Metazoa</taxon>
        <taxon>Chordata</taxon>
        <taxon>Craniata</taxon>
        <taxon>Vertebrata</taxon>
        <taxon>Euteleostomi</taxon>
        <taxon>Actinopterygii</taxon>
        <taxon>Neopterygii</taxon>
        <taxon>Teleostei</taxon>
        <taxon>Ostariophysi</taxon>
        <taxon>Cypriniformes</taxon>
        <taxon>Cyprinidae</taxon>
        <taxon>Labeoninae</taxon>
        <taxon>Labeonini</taxon>
        <taxon>Cirrhinus</taxon>
    </lineage>
</organism>
<comment type="caution">
    <text evidence="1">The sequence shown here is derived from an EMBL/GenBank/DDBJ whole genome shotgun (WGS) entry which is preliminary data.</text>
</comment>